<sequence length="108" mass="10685">MRGGRRGAWLLVLVLPLALVLPCAHATAQAAPLAPVAGAGGGGVGGGGAGEYDQLGTAPRAPARSVRRGAVLRAVSPGRTTGPRERRSVAPPLPGGPPSSPRSVVLRC</sequence>
<gene>
    <name evidence="3" type="ORF">FM21_29360</name>
</gene>
<comment type="caution">
    <text evidence="3">The sequence shown here is derived from an EMBL/GenBank/DDBJ whole genome shotgun (WGS) entry which is preliminary data.</text>
</comment>
<feature type="compositionally biased region" description="Pro residues" evidence="1">
    <location>
        <begin position="91"/>
        <end position="100"/>
    </location>
</feature>
<feature type="compositionally biased region" description="Gly residues" evidence="1">
    <location>
        <begin position="38"/>
        <end position="50"/>
    </location>
</feature>
<dbReference type="EMBL" id="JNFQ01000003">
    <property type="protein sequence ID" value="KFG72266.1"/>
    <property type="molecule type" value="Genomic_DNA"/>
</dbReference>
<reference evidence="3 4" key="1">
    <citation type="submission" date="2014-05" db="EMBL/GenBank/DDBJ databases">
        <title>Complete genome sequence of the Streptomyces mutabilis TRM45540.</title>
        <authorList>
            <person name="Luo X."/>
            <person name="Zhang L."/>
        </authorList>
    </citation>
    <scope>NUCLEOTIDE SEQUENCE [LARGE SCALE GENOMIC DNA]</scope>
    <source>
        <strain evidence="3 4">TRM45540</strain>
    </source>
</reference>
<feature type="signal peptide" evidence="2">
    <location>
        <begin position="1"/>
        <end position="26"/>
    </location>
</feature>
<protein>
    <recommendedName>
        <fullName evidence="5">Secreted protein</fullName>
    </recommendedName>
</protein>
<evidence type="ECO:0008006" key="5">
    <source>
        <dbReference type="Google" id="ProtNLM"/>
    </source>
</evidence>
<feature type="chain" id="PRO_5039147217" description="Secreted protein" evidence="2">
    <location>
        <begin position="27"/>
        <end position="108"/>
    </location>
</feature>
<dbReference type="Proteomes" id="UP000029095">
    <property type="component" value="Unassembled WGS sequence"/>
</dbReference>
<evidence type="ECO:0000256" key="2">
    <source>
        <dbReference type="SAM" id="SignalP"/>
    </source>
</evidence>
<proteinExistence type="predicted"/>
<evidence type="ECO:0000313" key="3">
    <source>
        <dbReference type="EMBL" id="KFG72266.1"/>
    </source>
</evidence>
<dbReference type="HOGENOM" id="CLU_2195482_0_0_11"/>
<feature type="region of interest" description="Disordered" evidence="1">
    <location>
        <begin position="34"/>
        <end position="108"/>
    </location>
</feature>
<evidence type="ECO:0000313" key="4">
    <source>
        <dbReference type="Proteomes" id="UP000029095"/>
    </source>
</evidence>
<organism evidence="3 4">
    <name type="scientific">Streptomyces mutabilis</name>
    <dbReference type="NCBI Taxonomy" id="67332"/>
    <lineage>
        <taxon>Bacteria</taxon>
        <taxon>Bacillati</taxon>
        <taxon>Actinomycetota</taxon>
        <taxon>Actinomycetes</taxon>
        <taxon>Kitasatosporales</taxon>
        <taxon>Streptomycetaceae</taxon>
        <taxon>Streptomyces</taxon>
    </lineage>
</organism>
<evidence type="ECO:0000256" key="1">
    <source>
        <dbReference type="SAM" id="MobiDB-lite"/>
    </source>
</evidence>
<accession>A0A086MTP8</accession>
<keyword evidence="4" id="KW-1185">Reference proteome</keyword>
<dbReference type="AlphaFoldDB" id="A0A086MTP8"/>
<keyword evidence="2" id="KW-0732">Signal</keyword>
<name>A0A086MTP8_9ACTN</name>